<dbReference type="InterPro" id="IPR036513">
    <property type="entry name" value="STAS_dom_sf"/>
</dbReference>
<feature type="transmembrane region" description="Helical" evidence="5">
    <location>
        <begin position="358"/>
        <end position="377"/>
    </location>
</feature>
<reference evidence="7 8" key="1">
    <citation type="submission" date="2024-03" db="EMBL/GenBank/DDBJ databases">
        <title>High-quality draft genome sequence of Oceanobacter sp. wDCs-4.</title>
        <authorList>
            <person name="Dong C."/>
        </authorList>
    </citation>
    <scope>NUCLEOTIDE SEQUENCE [LARGE SCALE GENOMIC DNA]</scope>
    <source>
        <strain evidence="8">wDCs-4</strain>
    </source>
</reference>
<accession>A0ABW8NE27</accession>
<feature type="domain" description="STAS" evidence="6">
    <location>
        <begin position="442"/>
        <end position="556"/>
    </location>
</feature>
<proteinExistence type="predicted"/>
<name>A0ABW8NE27_9GAMM</name>
<dbReference type="Pfam" id="PF01740">
    <property type="entry name" value="STAS"/>
    <property type="match status" value="1"/>
</dbReference>
<feature type="transmembrane region" description="Helical" evidence="5">
    <location>
        <begin position="294"/>
        <end position="311"/>
    </location>
</feature>
<evidence type="ECO:0000256" key="1">
    <source>
        <dbReference type="ARBA" id="ARBA00004141"/>
    </source>
</evidence>
<comment type="subcellular location">
    <subcellularLocation>
        <location evidence="1">Membrane</location>
        <topology evidence="1">Multi-pass membrane protein</topology>
    </subcellularLocation>
</comment>
<dbReference type="Gene3D" id="3.30.750.24">
    <property type="entry name" value="STAS domain"/>
    <property type="match status" value="1"/>
</dbReference>
<feature type="transmembrane region" description="Helical" evidence="5">
    <location>
        <begin position="254"/>
        <end position="273"/>
    </location>
</feature>
<feature type="transmembrane region" description="Helical" evidence="5">
    <location>
        <begin position="160"/>
        <end position="186"/>
    </location>
</feature>
<organism evidence="7 8">
    <name type="scientific">Oceanobacter antarcticus</name>
    <dbReference type="NCBI Taxonomy" id="3133425"/>
    <lineage>
        <taxon>Bacteria</taxon>
        <taxon>Pseudomonadati</taxon>
        <taxon>Pseudomonadota</taxon>
        <taxon>Gammaproteobacteria</taxon>
        <taxon>Oceanospirillales</taxon>
        <taxon>Oceanospirillaceae</taxon>
        <taxon>Oceanobacter</taxon>
    </lineage>
</organism>
<feature type="transmembrane region" description="Helical" evidence="5">
    <location>
        <begin position="331"/>
        <end position="351"/>
    </location>
</feature>
<protein>
    <submittedName>
        <fullName evidence="7">Sulfate permease</fullName>
    </submittedName>
</protein>
<feature type="transmembrane region" description="Helical" evidence="5">
    <location>
        <begin position="389"/>
        <end position="418"/>
    </location>
</feature>
<dbReference type="PANTHER" id="PTHR11814">
    <property type="entry name" value="SULFATE TRANSPORTER"/>
    <property type="match status" value="1"/>
</dbReference>
<dbReference type="Proteomes" id="UP001620597">
    <property type="component" value="Unassembled WGS sequence"/>
</dbReference>
<keyword evidence="3 5" id="KW-1133">Transmembrane helix</keyword>
<keyword evidence="4 5" id="KW-0472">Membrane</keyword>
<feature type="transmembrane region" description="Helical" evidence="5">
    <location>
        <begin position="92"/>
        <end position="114"/>
    </location>
</feature>
<dbReference type="InterPro" id="IPR011547">
    <property type="entry name" value="SLC26A/SulP_dom"/>
</dbReference>
<evidence type="ECO:0000313" key="7">
    <source>
        <dbReference type="EMBL" id="MFK4751211.1"/>
    </source>
</evidence>
<evidence type="ECO:0000256" key="5">
    <source>
        <dbReference type="SAM" id="Phobius"/>
    </source>
</evidence>
<feature type="transmembrane region" description="Helical" evidence="5">
    <location>
        <begin position="12"/>
        <end position="37"/>
    </location>
</feature>
<evidence type="ECO:0000313" key="8">
    <source>
        <dbReference type="Proteomes" id="UP001620597"/>
    </source>
</evidence>
<keyword evidence="8" id="KW-1185">Reference proteome</keyword>
<dbReference type="RefSeq" id="WP_416204714.1">
    <property type="nucleotide sequence ID" value="NZ_JBBKTX010000002.1"/>
</dbReference>
<feature type="transmembrane region" description="Helical" evidence="5">
    <location>
        <begin position="49"/>
        <end position="72"/>
    </location>
</feature>
<evidence type="ECO:0000256" key="3">
    <source>
        <dbReference type="ARBA" id="ARBA00022989"/>
    </source>
</evidence>
<dbReference type="CDD" id="cd07042">
    <property type="entry name" value="STAS_SulP_like_sulfate_transporter"/>
    <property type="match status" value="1"/>
</dbReference>
<gene>
    <name evidence="7" type="primary">sulP</name>
    <name evidence="7" type="ORF">WG929_02210</name>
</gene>
<dbReference type="InterPro" id="IPR001902">
    <property type="entry name" value="SLC26A/SulP_fam"/>
</dbReference>
<dbReference type="EMBL" id="JBBKTX010000002">
    <property type="protein sequence ID" value="MFK4751211.1"/>
    <property type="molecule type" value="Genomic_DNA"/>
</dbReference>
<dbReference type="PROSITE" id="PS50801">
    <property type="entry name" value="STAS"/>
    <property type="match status" value="1"/>
</dbReference>
<evidence type="ECO:0000256" key="2">
    <source>
        <dbReference type="ARBA" id="ARBA00022692"/>
    </source>
</evidence>
<dbReference type="InterPro" id="IPR002645">
    <property type="entry name" value="STAS_dom"/>
</dbReference>
<evidence type="ECO:0000256" key="4">
    <source>
        <dbReference type="ARBA" id="ARBA00023136"/>
    </source>
</evidence>
<keyword evidence="2 5" id="KW-0812">Transmembrane</keyword>
<feature type="transmembrane region" description="Helical" evidence="5">
    <location>
        <begin position="121"/>
        <end position="140"/>
    </location>
</feature>
<comment type="caution">
    <text evidence="7">The sequence shown here is derived from an EMBL/GenBank/DDBJ whole genome shotgun (WGS) entry which is preliminary data.</text>
</comment>
<dbReference type="NCBIfam" id="TIGR00815">
    <property type="entry name" value="sulP"/>
    <property type="match status" value="1"/>
</dbReference>
<evidence type="ECO:0000259" key="6">
    <source>
        <dbReference type="PROSITE" id="PS50801"/>
    </source>
</evidence>
<dbReference type="Pfam" id="PF00916">
    <property type="entry name" value="Sulfate_transp"/>
    <property type="match status" value="1"/>
</dbReference>
<dbReference type="SUPFAM" id="SSF52091">
    <property type="entry name" value="SpoIIaa-like"/>
    <property type="match status" value="1"/>
</dbReference>
<sequence length="559" mass="60635">MFNTLRNYQREWLSADLAAGLVVAILLVPQGIAYAFLAGLPPQAGLYAALLPLFIYAMLGTSPSLAVGPAAIVSLMTLESLQQLATPGSAEFSQLAAALAVLTGLFLLLFYLIGLGRWTTFISHSVISGFSSAAAIVIIINQSKSLTGMSVPRQESLADTLWYVLQHLEQALPAVMLLSAAAILLLKAWPSLCRMLITHRWKMMSELLGRSGPLVLIVLGITLVPALNLPAEIVGDIPSGLPQLALPHLNSEQWQSLLPSALLIALIGYLESLSVATAMARRAKTSGLNPNRELLALGIANLGAAVSQAYPVAGGFGRSMVNQAAGARSQLAGLFTLAGIILVLVVATSWFTVLPKALLGAIIVVAVIPLINFQDGLHAWRFQKSDGLVWLVTFMAVLASNAELGISLGILLSLVLYLRRSSEPHIAEIGRYKNSDHFRNVQRHQVSTSPQVLMIRVDENLYFANTHYLNEYIIHRLEQADGIRHVVLVGSAINHIDFNGYEGLLELHQQLQQLNILLHMAEFKGPVMDRLESTDWLERIKPGQVFFTASDALRELGHV</sequence>
<feature type="transmembrane region" description="Helical" evidence="5">
    <location>
        <begin position="207"/>
        <end position="227"/>
    </location>
</feature>